<dbReference type="InterPro" id="IPR031704">
    <property type="entry name" value="Glyco_hydro_36_N"/>
</dbReference>
<dbReference type="InterPro" id="IPR031705">
    <property type="entry name" value="Glyco_hydro_36_C"/>
</dbReference>
<comment type="similarity">
    <text evidence="5">Belongs to the glycosyl hydrolase.</text>
</comment>
<dbReference type="SUPFAM" id="SSF51445">
    <property type="entry name" value="(Trans)glycosidases"/>
    <property type="match status" value="1"/>
</dbReference>
<evidence type="ECO:0000256" key="5">
    <source>
        <dbReference type="PIRNR" id="PIRNR005536"/>
    </source>
</evidence>
<dbReference type="InterPro" id="IPR000111">
    <property type="entry name" value="Glyco_hydro_27/36_CS"/>
</dbReference>
<dbReference type="PIRSF" id="PIRSF005536">
    <property type="entry name" value="Agal"/>
    <property type="match status" value="1"/>
</dbReference>
<dbReference type="PROSITE" id="PS00512">
    <property type="entry name" value="ALPHA_GALACTOSIDASE"/>
    <property type="match status" value="1"/>
</dbReference>
<comment type="caution">
    <text evidence="8">The sequence shown here is derived from an EMBL/GenBank/DDBJ whole genome shotgun (WGS) entry which is preliminary data.</text>
</comment>
<dbReference type="EMBL" id="JAUOEM010000011">
    <property type="protein sequence ID" value="MDO5989736.1"/>
    <property type="molecule type" value="Genomic_DNA"/>
</dbReference>
<protein>
    <recommendedName>
        <fullName evidence="2 5">Alpha-galactosidase</fullName>
        <ecNumber evidence="2 5">3.2.1.22</ecNumber>
    </recommendedName>
</protein>
<dbReference type="Pfam" id="PF16874">
    <property type="entry name" value="Glyco_hydro_36C"/>
    <property type="match status" value="1"/>
</dbReference>
<evidence type="ECO:0000313" key="9">
    <source>
        <dbReference type="Proteomes" id="UP001176891"/>
    </source>
</evidence>
<dbReference type="InterPro" id="IPR013780">
    <property type="entry name" value="Glyco_hydro_b"/>
</dbReference>
<evidence type="ECO:0000313" key="8">
    <source>
        <dbReference type="EMBL" id="MDO5989736.1"/>
    </source>
</evidence>
<dbReference type="CDD" id="cd14791">
    <property type="entry name" value="GH36"/>
    <property type="match status" value="1"/>
</dbReference>
<dbReference type="InterPro" id="IPR038417">
    <property type="entry name" value="Alpga-gal_N_sf"/>
</dbReference>
<dbReference type="RefSeq" id="WP_303284411.1">
    <property type="nucleotide sequence ID" value="NZ_BAABCZ010000006.1"/>
</dbReference>
<keyword evidence="3 5" id="KW-0378">Hydrolase</keyword>
<evidence type="ECO:0000259" key="6">
    <source>
        <dbReference type="Pfam" id="PF16874"/>
    </source>
</evidence>
<feature type="domain" description="Glycosyl hydrolase family 36 N-terminal" evidence="7">
    <location>
        <begin position="77"/>
        <end position="272"/>
    </location>
</feature>
<keyword evidence="4 5" id="KW-0326">Glycosidase</keyword>
<accession>A0ABT8X762</accession>
<dbReference type="InterPro" id="IPR013785">
    <property type="entry name" value="Aldolase_TIM"/>
</dbReference>
<organism evidence="8 9">
    <name type="scientific">Flavivirga amylovorans</name>
    <dbReference type="NCBI Taxonomy" id="870486"/>
    <lineage>
        <taxon>Bacteria</taxon>
        <taxon>Pseudomonadati</taxon>
        <taxon>Bacteroidota</taxon>
        <taxon>Flavobacteriia</taxon>
        <taxon>Flavobacteriales</taxon>
        <taxon>Flavobacteriaceae</taxon>
        <taxon>Flavivirga</taxon>
    </lineage>
</organism>
<feature type="domain" description="Glycosyl hydrolase family 36 C-terminal" evidence="6">
    <location>
        <begin position="642"/>
        <end position="732"/>
    </location>
</feature>
<evidence type="ECO:0000256" key="3">
    <source>
        <dbReference type="ARBA" id="ARBA00022801"/>
    </source>
</evidence>
<evidence type="ECO:0000256" key="4">
    <source>
        <dbReference type="ARBA" id="ARBA00023295"/>
    </source>
</evidence>
<dbReference type="Pfam" id="PF02065">
    <property type="entry name" value="Melibiase"/>
    <property type="match status" value="1"/>
</dbReference>
<dbReference type="PANTHER" id="PTHR43053:SF3">
    <property type="entry name" value="ALPHA-GALACTOSIDASE C-RELATED"/>
    <property type="match status" value="1"/>
</dbReference>
<dbReference type="InterPro" id="IPR050985">
    <property type="entry name" value="Alpha-glycosidase_related"/>
</dbReference>
<evidence type="ECO:0000259" key="7">
    <source>
        <dbReference type="Pfam" id="PF16875"/>
    </source>
</evidence>
<dbReference type="InterPro" id="IPR002252">
    <property type="entry name" value="Glyco_hydro_36"/>
</dbReference>
<dbReference type="Gene3D" id="2.60.40.1180">
    <property type="entry name" value="Golgi alpha-mannosidase II"/>
    <property type="match status" value="1"/>
</dbReference>
<dbReference type="Gene3D" id="3.20.20.70">
    <property type="entry name" value="Aldolase class I"/>
    <property type="match status" value="1"/>
</dbReference>
<comment type="catalytic activity">
    <reaction evidence="1 5">
        <text>Hydrolysis of terminal, non-reducing alpha-D-galactose residues in alpha-D-galactosides, including galactose oligosaccharides, galactomannans and galactolipids.</text>
        <dbReference type="EC" id="3.2.1.22"/>
    </reaction>
</comment>
<reference evidence="8" key="1">
    <citation type="submission" date="2023-07" db="EMBL/GenBank/DDBJ databases">
        <title>Two novel species in the genus Flavivirga.</title>
        <authorList>
            <person name="Kwon K."/>
        </authorList>
    </citation>
    <scope>NUCLEOTIDE SEQUENCE</scope>
    <source>
        <strain evidence="8">KACC 14157</strain>
    </source>
</reference>
<evidence type="ECO:0000256" key="1">
    <source>
        <dbReference type="ARBA" id="ARBA00001255"/>
    </source>
</evidence>
<dbReference type="PRINTS" id="PR00743">
    <property type="entry name" value="GLHYDRLASE36"/>
</dbReference>
<dbReference type="Proteomes" id="UP001176891">
    <property type="component" value="Unassembled WGS sequence"/>
</dbReference>
<name>A0ABT8X762_9FLAO</name>
<gene>
    <name evidence="8" type="ORF">Q4Q39_20220</name>
</gene>
<sequence length="736" mass="83590">MKRKKSIVIGLMLAFLSISLVYGHEIDKKNIKFGIKTKSFQIDYSVKKNGTLYLSNILHVNGLWKSPLKGERFPSIHRALGWSGNGVRYQGAIEILTKNGETAIEPIYKSHSIKQESSDVKHLIIKLEDKTYPIEVELHVRAYNSQDVFQQWTVIKNSTEEDIKVPRLDAMYWQANAKDGIYLEWYESVQAHEAERRLHEKLTYGKKSLESRNGNRHKEGPMPHLVFGFGDYPDENSVPCMLMAFTWSGSSRFSFEINSKDVLEASIGVNQLGQPTLESGKSFSTPEVVYAFSLKGKGLASRNLHRWTRKHLLPGNDRLRLVDNNSWEGCRMDVAQEDVTKMMKQSAGLGIELYVLDDGWFGNKFPRDNDKVGLGDWQVNKKKIPNGIGYLVKRAKKLGIDFGLWFEPEMVSPKSELAEKHPEWLMTLPGKKTSLQRDQLTLDIANPEVQKFMFNSVNKVLINNPGIRFVKWDANANINNTYSPYLGASRQGNMLNEYMAGYYGVIDSLVKNHPNVDFQACASGGGRSDYGALRYSHTHWLSDNTRPTHRLGAQWNFSVFMPAIATTTHVTHAANKGDHFKPKYRFDVSMMGQLGMEVDTRKCSKEYVEASKVGIAAYKSVRDIVQHGDLYRHLSPFDSDTPSLNYVSEDKKRCLVLAYQKGEIEAPVKFVTAVSGLDPSKTYRLKEINLPEGDTQQRFVKEETVSKSGVRWMKEGIPLIFTRKFDSAALVLEEIK</sequence>
<keyword evidence="9" id="KW-1185">Reference proteome</keyword>
<evidence type="ECO:0000256" key="2">
    <source>
        <dbReference type="ARBA" id="ARBA00012755"/>
    </source>
</evidence>
<proteinExistence type="inferred from homology"/>
<dbReference type="Gene3D" id="2.70.98.60">
    <property type="entry name" value="alpha-galactosidase from lactobacil brevis"/>
    <property type="match status" value="1"/>
</dbReference>
<dbReference type="EC" id="3.2.1.22" evidence="2 5"/>
<dbReference type="InterPro" id="IPR017853">
    <property type="entry name" value="GH"/>
</dbReference>
<dbReference type="GO" id="GO:0004557">
    <property type="term" value="F:alpha-galactosidase activity"/>
    <property type="evidence" value="ECO:0007669"/>
    <property type="project" value="UniProtKB-EC"/>
</dbReference>
<dbReference type="PANTHER" id="PTHR43053">
    <property type="entry name" value="GLYCOSIDASE FAMILY 31"/>
    <property type="match status" value="1"/>
</dbReference>
<dbReference type="Pfam" id="PF16875">
    <property type="entry name" value="Glyco_hydro_36N"/>
    <property type="match status" value="1"/>
</dbReference>